<dbReference type="Proteomes" id="UP001168821">
    <property type="component" value="Unassembled WGS sequence"/>
</dbReference>
<dbReference type="PANTHER" id="PTHR31649">
    <property type="entry name" value="AGAP009604-PA"/>
    <property type="match status" value="1"/>
</dbReference>
<dbReference type="Pfam" id="PF11901">
    <property type="entry name" value="DM9"/>
    <property type="match status" value="1"/>
</dbReference>
<accession>A0AA38HS25</accession>
<sequence>MNPDKCHPHHHPGHQSGPAGYYWRDYTGEIPEDAFPGGHDLNSKPTYIGQAFLEGEGVIPTTLYPGQAGLNLPCNWKVNYSDISMKILCTSNRNSLSWENTTSQELLSTITGRRAVIGGHQRRGKLYVGRVMHQGELLVGKIHSNEPLLGIMYYVGSNKEIDIKSYQVLVQNSCK</sequence>
<protein>
    <submittedName>
        <fullName evidence="1">Uncharacterized protein</fullName>
    </submittedName>
</protein>
<reference evidence="1" key="1">
    <citation type="journal article" date="2023" name="G3 (Bethesda)">
        <title>Whole genome assemblies of Zophobas morio and Tenebrio molitor.</title>
        <authorList>
            <person name="Kaur S."/>
            <person name="Stinson S.A."/>
            <person name="diCenzo G.C."/>
        </authorList>
    </citation>
    <scope>NUCLEOTIDE SEQUENCE</scope>
    <source>
        <strain evidence="1">QUZm001</strain>
    </source>
</reference>
<dbReference type="AlphaFoldDB" id="A0AA38HS25"/>
<dbReference type="PANTHER" id="PTHR31649:SF10">
    <property type="entry name" value="IP19903P-RELATED"/>
    <property type="match status" value="1"/>
</dbReference>
<keyword evidence="2" id="KW-1185">Reference proteome</keyword>
<dbReference type="SMART" id="SM00696">
    <property type="entry name" value="DM9"/>
    <property type="match status" value="1"/>
</dbReference>
<dbReference type="InterPro" id="IPR006616">
    <property type="entry name" value="DM9_repeat"/>
</dbReference>
<dbReference type="EMBL" id="JALNTZ010000008">
    <property type="protein sequence ID" value="KAJ3642676.1"/>
    <property type="molecule type" value="Genomic_DNA"/>
</dbReference>
<evidence type="ECO:0000313" key="1">
    <source>
        <dbReference type="EMBL" id="KAJ3642676.1"/>
    </source>
</evidence>
<evidence type="ECO:0000313" key="2">
    <source>
        <dbReference type="Proteomes" id="UP001168821"/>
    </source>
</evidence>
<comment type="caution">
    <text evidence="1">The sequence shown here is derived from an EMBL/GenBank/DDBJ whole genome shotgun (WGS) entry which is preliminary data.</text>
</comment>
<name>A0AA38HS25_9CUCU</name>
<proteinExistence type="predicted"/>
<gene>
    <name evidence="1" type="ORF">Zmor_025437</name>
</gene>
<organism evidence="1 2">
    <name type="scientific">Zophobas morio</name>
    <dbReference type="NCBI Taxonomy" id="2755281"/>
    <lineage>
        <taxon>Eukaryota</taxon>
        <taxon>Metazoa</taxon>
        <taxon>Ecdysozoa</taxon>
        <taxon>Arthropoda</taxon>
        <taxon>Hexapoda</taxon>
        <taxon>Insecta</taxon>
        <taxon>Pterygota</taxon>
        <taxon>Neoptera</taxon>
        <taxon>Endopterygota</taxon>
        <taxon>Coleoptera</taxon>
        <taxon>Polyphaga</taxon>
        <taxon>Cucujiformia</taxon>
        <taxon>Tenebrionidae</taxon>
        <taxon>Zophobas</taxon>
    </lineage>
</organism>